<dbReference type="Proteomes" id="UP001215398">
    <property type="component" value="Unassembled WGS sequence"/>
</dbReference>
<dbReference type="Pfam" id="PF07715">
    <property type="entry name" value="Plug"/>
    <property type="match status" value="1"/>
</dbReference>
<dbReference type="Pfam" id="PF13715">
    <property type="entry name" value="CarbopepD_reg_2"/>
    <property type="match status" value="1"/>
</dbReference>
<evidence type="ECO:0000313" key="4">
    <source>
        <dbReference type="Proteomes" id="UP001215398"/>
    </source>
</evidence>
<dbReference type="Gene3D" id="2.60.40.1120">
    <property type="entry name" value="Carboxypeptidase-like, regulatory domain"/>
    <property type="match status" value="1"/>
</dbReference>
<dbReference type="PROSITE" id="PS00018">
    <property type="entry name" value="EF_HAND_1"/>
    <property type="match status" value="1"/>
</dbReference>
<feature type="domain" description="TonB-dependent receptor plug" evidence="2">
    <location>
        <begin position="132"/>
        <end position="236"/>
    </location>
</feature>
<organism evidence="3 4">
    <name type="scientific">Bacteroides zhangwenhongii</name>
    <dbReference type="NCBI Taxonomy" id="2650157"/>
    <lineage>
        <taxon>Bacteria</taxon>
        <taxon>Pseudomonadati</taxon>
        <taxon>Bacteroidota</taxon>
        <taxon>Bacteroidia</taxon>
        <taxon>Bacteroidales</taxon>
        <taxon>Bacteroidaceae</taxon>
        <taxon>Bacteroides</taxon>
    </lineage>
</organism>
<reference evidence="3 4" key="1">
    <citation type="submission" date="2023-01" db="EMBL/GenBank/DDBJ databases">
        <title>Exploring GABA producing Bacteroides strains toward improving mental health.</title>
        <authorList>
            <person name="Yousuf B."/>
            <person name="Bouhlel N.E."/>
            <person name="Mottawea W."/>
            <person name="Hammami R."/>
        </authorList>
    </citation>
    <scope>NUCLEOTIDE SEQUENCE [LARGE SCALE GENOMIC DNA]</scope>
    <source>
        <strain evidence="3 4">UO.H1054</strain>
    </source>
</reference>
<comment type="similarity">
    <text evidence="1">Belongs to the TonB-dependent receptor family.</text>
</comment>
<dbReference type="RefSeq" id="WP_272720267.1">
    <property type="nucleotide sequence ID" value="NZ_JAQPYS010000053.1"/>
</dbReference>
<dbReference type="InterPro" id="IPR023997">
    <property type="entry name" value="TonB-dep_OMP_SusC/RagA_CS"/>
</dbReference>
<dbReference type="NCBIfam" id="TIGR04056">
    <property type="entry name" value="OMP_RagA_SusC"/>
    <property type="match status" value="1"/>
</dbReference>
<dbReference type="Gene3D" id="2.170.130.10">
    <property type="entry name" value="TonB-dependent receptor, plug domain"/>
    <property type="match status" value="1"/>
</dbReference>
<keyword evidence="1" id="KW-0472">Membrane</keyword>
<sequence length="1072" mass="118914">MNKKNLIKGTTLPVALFFSFALMPTFGNQGQAVAAVDIVQQQGSIKGTVVDDKGEPVIGANVLVVGTSVGTITDIDGVFKINAKAGAKLKITFIGYTEQVVVAQNNMRVVLSEDATTLQEVEIVAYGVQKKVTMTGAVASVKTEALTRTSIGSVSNVLGGQMAGLTTIQTSGEPGADAAEVFIRGKATWGDASPLIQVDGVERSMNDIDPNEIESISILKDASATAVFGVRGANGVILITTKRGREGKAHISFSTSASIQMPTKMVETANSYEYAMFYNQMMANDTPAGEKPVKTFSDGVIQKFWDGSDPIRFPSINWIDYIMGDATLQSQHNLNISGGTDKVRYFISAGAYTQGGLFNEFSLPYGISYQYRRFNYRSNLDIDVTKTTTISFNVAGNVNSSEKPRTSQGSSGMVKNIYYSTPFRSAGFVNDKLVYTTTDSQSDGLNLPFVGDADPFTYYGGGAAHSINNSLNADLILNQKLDFITKGLSFKLKGSYNSSFTINKNLSGGTEMTYTPVLQSDGSVGLRPIDGSKYTNVSYGITRGKSRNWYMEAALNYNHSFGDHNIGALVLYNQSKEYYPKEYSDVPRGYVGLVGRVTYDWKNRYMVEANMGYNGSENFAADNRFALFPAASVGWVASEEKFWEPVKPVISFLKLRASFGLVGNDKIGGSRFMYTANPYHVNLNGYVSNSGYGTGNLAQLQAAYGYLFGQGGQTSTVSLGAHEWAINNANVTWEKAFKQNYGVDINFLNDRLSATIEYYKEHRWDILLQDGTAPSMLGFAQPFSNLGEVNNWGWELSLKWNDKIGKDFRYWAGINLSYNQNEIIERKEAPQEYDYLYQKGHRIGSRKQYAFWRYYDEQTPALYEQTFHRPFPTHSVVLQDGDAVYVDLNGDRKIDENDMGYDYGFTDDPEYMVGMNLGFSWKNLEVNTQWTGAWNVSRMISDVFRRPFLSSSGNVAGGLLAYHLTNTWTKENPSQDAKYPRATWENADNNYAESTLYEQDSKYLRLKTLTIAYNFQFPLMKKLGMSTCQLSFSGYNLWTLTPYLWGDPEARASNAPSYPLTKTYTLGLKLGF</sequence>
<keyword evidence="1" id="KW-0813">Transport</keyword>
<dbReference type="NCBIfam" id="TIGR04057">
    <property type="entry name" value="SusC_RagA_signa"/>
    <property type="match status" value="1"/>
</dbReference>
<accession>A0ABT5H732</accession>
<dbReference type="InterPro" id="IPR037066">
    <property type="entry name" value="Plug_dom_sf"/>
</dbReference>
<dbReference type="SUPFAM" id="SSF49464">
    <property type="entry name" value="Carboxypeptidase regulatory domain-like"/>
    <property type="match status" value="1"/>
</dbReference>
<protein>
    <submittedName>
        <fullName evidence="3">TonB-dependent receptor</fullName>
    </submittedName>
</protein>
<dbReference type="EMBL" id="JAQPYS010000053">
    <property type="protein sequence ID" value="MDC7136396.1"/>
    <property type="molecule type" value="Genomic_DNA"/>
</dbReference>
<comment type="caution">
    <text evidence="3">The sequence shown here is derived from an EMBL/GenBank/DDBJ whole genome shotgun (WGS) entry which is preliminary data.</text>
</comment>
<keyword evidence="4" id="KW-1185">Reference proteome</keyword>
<dbReference type="InterPro" id="IPR039426">
    <property type="entry name" value="TonB-dep_rcpt-like"/>
</dbReference>
<dbReference type="PROSITE" id="PS52016">
    <property type="entry name" value="TONB_DEPENDENT_REC_3"/>
    <property type="match status" value="1"/>
</dbReference>
<dbReference type="InterPro" id="IPR023996">
    <property type="entry name" value="TonB-dep_OMP_SusC/RagA"/>
</dbReference>
<gene>
    <name evidence="3" type="ORF">PQG98_08585</name>
</gene>
<name>A0ABT5H732_9BACE</name>
<keyword evidence="3" id="KW-0675">Receptor</keyword>
<comment type="subcellular location">
    <subcellularLocation>
        <location evidence="1">Cell outer membrane</location>
        <topology evidence="1">Multi-pass membrane protein</topology>
    </subcellularLocation>
</comment>
<dbReference type="InterPro" id="IPR012910">
    <property type="entry name" value="Plug_dom"/>
</dbReference>
<evidence type="ECO:0000259" key="2">
    <source>
        <dbReference type="Pfam" id="PF07715"/>
    </source>
</evidence>
<keyword evidence="1" id="KW-0998">Cell outer membrane</keyword>
<proteinExistence type="inferred from homology"/>
<dbReference type="InterPro" id="IPR008969">
    <property type="entry name" value="CarboxyPept-like_regulatory"/>
</dbReference>
<keyword evidence="1" id="KW-0812">Transmembrane</keyword>
<evidence type="ECO:0000256" key="1">
    <source>
        <dbReference type="PROSITE-ProRule" id="PRU01360"/>
    </source>
</evidence>
<keyword evidence="1" id="KW-1134">Transmembrane beta strand</keyword>
<dbReference type="SUPFAM" id="SSF56935">
    <property type="entry name" value="Porins"/>
    <property type="match status" value="1"/>
</dbReference>
<evidence type="ECO:0000313" key="3">
    <source>
        <dbReference type="EMBL" id="MDC7136396.1"/>
    </source>
</evidence>
<dbReference type="InterPro" id="IPR018247">
    <property type="entry name" value="EF_Hand_1_Ca_BS"/>
</dbReference>